<comment type="caution">
    <text evidence="1">The sequence shown here is derived from an EMBL/GenBank/DDBJ whole genome shotgun (WGS) entry which is preliminary data.</text>
</comment>
<name>A0ABV5G6K1_9MICC</name>
<sequence length="40" mass="4178">MPARSRSHAAEGDRGEEDGEVAVFKSALSVIGSASWLLSC</sequence>
<reference evidence="1 2" key="1">
    <citation type="submission" date="2024-09" db="EMBL/GenBank/DDBJ databases">
        <authorList>
            <person name="Sun Q."/>
            <person name="Mori K."/>
        </authorList>
    </citation>
    <scope>NUCLEOTIDE SEQUENCE [LARGE SCALE GENOMIC DNA]</scope>
    <source>
        <strain evidence="1 2">CCM 7609</strain>
    </source>
</reference>
<protein>
    <submittedName>
        <fullName evidence="1">Uncharacterized protein</fullName>
    </submittedName>
</protein>
<keyword evidence="2" id="KW-1185">Reference proteome</keyword>
<evidence type="ECO:0000313" key="1">
    <source>
        <dbReference type="EMBL" id="MFB9074526.1"/>
    </source>
</evidence>
<gene>
    <name evidence="1" type="ORF">ACFFX0_26370</name>
</gene>
<organism evidence="1 2">
    <name type="scientific">Citricoccus parietis</name>
    <dbReference type="NCBI Taxonomy" id="592307"/>
    <lineage>
        <taxon>Bacteria</taxon>
        <taxon>Bacillati</taxon>
        <taxon>Actinomycetota</taxon>
        <taxon>Actinomycetes</taxon>
        <taxon>Micrococcales</taxon>
        <taxon>Micrococcaceae</taxon>
        <taxon>Citricoccus</taxon>
    </lineage>
</organism>
<accession>A0ABV5G6K1</accession>
<evidence type="ECO:0000313" key="2">
    <source>
        <dbReference type="Proteomes" id="UP001589575"/>
    </source>
</evidence>
<proteinExistence type="predicted"/>
<dbReference type="EMBL" id="JBHMFI010000002">
    <property type="protein sequence ID" value="MFB9074526.1"/>
    <property type="molecule type" value="Genomic_DNA"/>
</dbReference>
<dbReference type="Proteomes" id="UP001589575">
    <property type="component" value="Unassembled WGS sequence"/>
</dbReference>